<dbReference type="OrthoDB" id="2884954at2"/>
<comment type="caution">
    <text evidence="2">The sequence shown here is derived from an EMBL/GenBank/DDBJ whole genome shotgun (WGS) entry which is preliminary data.</text>
</comment>
<reference evidence="2 3" key="2">
    <citation type="submission" date="2014-05" db="EMBL/GenBank/DDBJ databases">
        <title>Draft genome sequence of Halobacillus karajensis HK-03.</title>
        <authorList>
            <person name="Khelaifia S."/>
            <person name="Croce O."/>
            <person name="Lagier J.C."/>
            <person name="Raoult D."/>
        </authorList>
    </citation>
    <scope>NUCLEOTIDE SEQUENCE [LARGE SCALE GENOMIC DNA]</scope>
    <source>
        <strain evidence="2 3">HD-03</strain>
    </source>
</reference>
<dbReference type="EMBL" id="CCDI010000005">
    <property type="protein sequence ID" value="CDQ25372.1"/>
    <property type="molecule type" value="Genomic_DNA"/>
</dbReference>
<proteinExistence type="predicted"/>
<protein>
    <recommendedName>
        <fullName evidence="4">DUF1189 domain-containing protein</fullName>
    </recommendedName>
</protein>
<accession>A0A024PAC0</accession>
<dbReference type="Proteomes" id="UP000028868">
    <property type="component" value="Unassembled WGS sequence"/>
</dbReference>
<organism evidence="2 3">
    <name type="scientific">Halobacillus karajensis</name>
    <dbReference type="NCBI Taxonomy" id="195088"/>
    <lineage>
        <taxon>Bacteria</taxon>
        <taxon>Bacillati</taxon>
        <taxon>Bacillota</taxon>
        <taxon>Bacilli</taxon>
        <taxon>Bacillales</taxon>
        <taxon>Bacillaceae</taxon>
        <taxon>Halobacillus</taxon>
    </lineage>
</organism>
<evidence type="ECO:0000313" key="3">
    <source>
        <dbReference type="Proteomes" id="UP000028868"/>
    </source>
</evidence>
<evidence type="ECO:0000256" key="1">
    <source>
        <dbReference type="SAM" id="Phobius"/>
    </source>
</evidence>
<feature type="transmembrane region" description="Helical" evidence="1">
    <location>
        <begin position="135"/>
        <end position="152"/>
    </location>
</feature>
<feature type="transmembrane region" description="Helical" evidence="1">
    <location>
        <begin position="31"/>
        <end position="53"/>
    </location>
</feature>
<gene>
    <name evidence="2" type="ORF">BN983_03703</name>
</gene>
<keyword evidence="1" id="KW-0812">Transmembrane</keyword>
<evidence type="ECO:0000313" key="2">
    <source>
        <dbReference type="EMBL" id="CDQ25372.1"/>
    </source>
</evidence>
<feature type="transmembrane region" description="Helical" evidence="1">
    <location>
        <begin position="65"/>
        <end position="90"/>
    </location>
</feature>
<feature type="transmembrane region" description="Helical" evidence="1">
    <location>
        <begin position="111"/>
        <end position="129"/>
    </location>
</feature>
<keyword evidence="1" id="KW-1133">Transmembrane helix</keyword>
<dbReference type="AlphaFoldDB" id="A0A024PAC0"/>
<name>A0A024PAC0_9BACI</name>
<sequence>MEFFDSLMNSLRLPKKEAMFHLNRKGITNTIGYLFVLLLLLFLPDMITSIIYLETNVTEISRGMYIVQFLVFYPLLIVFLILVGVSVLAGGSLLMRKFLSRKLTYQQLWKLTAYASTLPLILSILLKYITVPDAFSALIFIGIFTYYMYRMITVYPKAPVKT</sequence>
<dbReference type="RefSeq" id="WP_035511002.1">
    <property type="nucleotide sequence ID" value="NZ_CCDH010000005.1"/>
</dbReference>
<dbReference type="Pfam" id="PF06691">
    <property type="entry name" value="DUF1189"/>
    <property type="match status" value="1"/>
</dbReference>
<keyword evidence="3" id="KW-1185">Reference proteome</keyword>
<keyword evidence="1" id="KW-0472">Membrane</keyword>
<dbReference type="InterPro" id="IPR009574">
    <property type="entry name" value="DUF1189"/>
</dbReference>
<evidence type="ECO:0008006" key="4">
    <source>
        <dbReference type="Google" id="ProtNLM"/>
    </source>
</evidence>
<reference evidence="3" key="1">
    <citation type="submission" date="2014-03" db="EMBL/GenBank/DDBJ databases">
        <authorList>
            <person name="Urmite Genomes U."/>
        </authorList>
    </citation>
    <scope>NUCLEOTIDE SEQUENCE [LARGE SCALE GENOMIC DNA]</scope>
    <source>
        <strain evidence="3">HD-03</strain>
    </source>
</reference>